<dbReference type="AlphaFoldDB" id="A0AA88XTW9"/>
<reference evidence="2" key="1">
    <citation type="submission" date="2019-08" db="EMBL/GenBank/DDBJ databases">
        <title>The improved chromosome-level genome for the pearl oyster Pinctada fucata martensii using PacBio sequencing and Hi-C.</title>
        <authorList>
            <person name="Zheng Z."/>
        </authorList>
    </citation>
    <scope>NUCLEOTIDE SEQUENCE</scope>
    <source>
        <strain evidence="2">ZZ-2019</strain>
        <tissue evidence="2">Adductor muscle</tissue>
    </source>
</reference>
<proteinExistence type="predicted"/>
<accession>A0AA88XTW9</accession>
<keyword evidence="3" id="KW-1185">Reference proteome</keyword>
<keyword evidence="1" id="KW-0732">Signal</keyword>
<gene>
    <name evidence="2" type="ORF">FSP39_007107</name>
</gene>
<evidence type="ECO:0008006" key="4">
    <source>
        <dbReference type="Google" id="ProtNLM"/>
    </source>
</evidence>
<evidence type="ECO:0000313" key="2">
    <source>
        <dbReference type="EMBL" id="KAK3082852.1"/>
    </source>
</evidence>
<evidence type="ECO:0000313" key="3">
    <source>
        <dbReference type="Proteomes" id="UP001186944"/>
    </source>
</evidence>
<dbReference type="EMBL" id="VSWD01000014">
    <property type="protein sequence ID" value="KAK3082852.1"/>
    <property type="molecule type" value="Genomic_DNA"/>
</dbReference>
<sequence length="198" mass="23535">MILAVVYIFLMTVVTDARWNCCDYRFTGYNDVGKFNMVYFDRHLLRCDRNGMRQFKLDRGPGKIRFEYECCRLPRRLRTHTFQTVYTYDGNGNLVYLDRQTVSCGNNGIISGFNLLRNPRHDHIRFNVICNQYKRLSCLSMQYTPYNDDGGGHSIYLDRHRVKCSPGYFLNSWGLKRSGDHKKIRIAYRCCRPYKYPK</sequence>
<evidence type="ECO:0000256" key="1">
    <source>
        <dbReference type="SAM" id="SignalP"/>
    </source>
</evidence>
<comment type="caution">
    <text evidence="2">The sequence shown here is derived from an EMBL/GenBank/DDBJ whole genome shotgun (WGS) entry which is preliminary data.</text>
</comment>
<organism evidence="2 3">
    <name type="scientific">Pinctada imbricata</name>
    <name type="common">Atlantic pearl-oyster</name>
    <name type="synonym">Pinctada martensii</name>
    <dbReference type="NCBI Taxonomy" id="66713"/>
    <lineage>
        <taxon>Eukaryota</taxon>
        <taxon>Metazoa</taxon>
        <taxon>Spiralia</taxon>
        <taxon>Lophotrochozoa</taxon>
        <taxon>Mollusca</taxon>
        <taxon>Bivalvia</taxon>
        <taxon>Autobranchia</taxon>
        <taxon>Pteriomorphia</taxon>
        <taxon>Pterioida</taxon>
        <taxon>Pterioidea</taxon>
        <taxon>Pteriidae</taxon>
        <taxon>Pinctada</taxon>
    </lineage>
</organism>
<feature type="signal peptide" evidence="1">
    <location>
        <begin position="1"/>
        <end position="17"/>
    </location>
</feature>
<protein>
    <recommendedName>
        <fullName evidence="4">Nacre protein</fullName>
    </recommendedName>
</protein>
<dbReference type="Proteomes" id="UP001186944">
    <property type="component" value="Unassembled WGS sequence"/>
</dbReference>
<name>A0AA88XTW9_PINIB</name>
<feature type="chain" id="PRO_5041644174" description="Nacre protein" evidence="1">
    <location>
        <begin position="18"/>
        <end position="198"/>
    </location>
</feature>